<evidence type="ECO:0000256" key="1">
    <source>
        <dbReference type="SAM" id="Phobius"/>
    </source>
</evidence>
<dbReference type="Proteomes" id="UP001175271">
    <property type="component" value="Unassembled WGS sequence"/>
</dbReference>
<keyword evidence="1" id="KW-0812">Transmembrane</keyword>
<keyword evidence="3" id="KW-1185">Reference proteome</keyword>
<feature type="transmembrane region" description="Helical" evidence="1">
    <location>
        <begin position="215"/>
        <end position="233"/>
    </location>
</feature>
<dbReference type="SUPFAM" id="SSF81321">
    <property type="entry name" value="Family A G protein-coupled receptor-like"/>
    <property type="match status" value="1"/>
</dbReference>
<evidence type="ECO:0000313" key="3">
    <source>
        <dbReference type="Proteomes" id="UP001175271"/>
    </source>
</evidence>
<evidence type="ECO:0000313" key="2">
    <source>
        <dbReference type="EMBL" id="KAK0424848.1"/>
    </source>
</evidence>
<organism evidence="2 3">
    <name type="scientific">Steinernema hermaphroditum</name>
    <dbReference type="NCBI Taxonomy" id="289476"/>
    <lineage>
        <taxon>Eukaryota</taxon>
        <taxon>Metazoa</taxon>
        <taxon>Ecdysozoa</taxon>
        <taxon>Nematoda</taxon>
        <taxon>Chromadorea</taxon>
        <taxon>Rhabditida</taxon>
        <taxon>Tylenchina</taxon>
        <taxon>Panagrolaimomorpha</taxon>
        <taxon>Strongyloidoidea</taxon>
        <taxon>Steinernematidae</taxon>
        <taxon>Steinernema</taxon>
    </lineage>
</organism>
<feature type="transmembrane region" description="Helical" evidence="1">
    <location>
        <begin position="43"/>
        <end position="63"/>
    </location>
</feature>
<evidence type="ECO:0008006" key="4">
    <source>
        <dbReference type="Google" id="ProtNLM"/>
    </source>
</evidence>
<feature type="transmembrane region" description="Helical" evidence="1">
    <location>
        <begin position="253"/>
        <end position="273"/>
    </location>
</feature>
<accession>A0AA39M8Q0</accession>
<dbReference type="AlphaFoldDB" id="A0AA39M8Q0"/>
<proteinExistence type="predicted"/>
<comment type="caution">
    <text evidence="2">The sequence shown here is derived from an EMBL/GenBank/DDBJ whole genome shotgun (WGS) entry which is preliminary data.</text>
</comment>
<keyword evidence="1" id="KW-1133">Transmembrane helix</keyword>
<feature type="transmembrane region" description="Helical" evidence="1">
    <location>
        <begin position="83"/>
        <end position="105"/>
    </location>
</feature>
<feature type="transmembrane region" description="Helical" evidence="1">
    <location>
        <begin position="12"/>
        <end position="31"/>
    </location>
</feature>
<protein>
    <recommendedName>
        <fullName evidence="4">G-protein coupled receptors family 1 profile domain-containing protein</fullName>
    </recommendedName>
</protein>
<feature type="transmembrane region" description="Helical" evidence="1">
    <location>
        <begin position="126"/>
        <end position="148"/>
    </location>
</feature>
<feature type="transmembrane region" description="Helical" evidence="1">
    <location>
        <begin position="168"/>
        <end position="195"/>
    </location>
</feature>
<keyword evidence="1" id="KW-0472">Membrane</keyword>
<dbReference type="Gene3D" id="1.20.1070.10">
    <property type="entry name" value="Rhodopsin 7-helix transmembrane proteins"/>
    <property type="match status" value="1"/>
</dbReference>
<sequence length="292" mass="33393">MEDPFDSVRIFAKPALLLCSLLVSASALMTYSRIHKNNHIMSTLLLFIVACVLHSAVYFIYHFCILLHEKEIHTSPLFSAGFGWLYTLQMIPTFFIFISSYALALDRLLAVSVPLKYMACDVSMRICALTISLMVAVLVTLVLSNVFLPFDDENSRYGMDESSFTYRLITSMNTATDVGLTLEIALHLAFCVLFWRISKSQQRTRERADRVNQIMIVQAISQTIFCWAPLIGMDVNSWFFDDNRMWARLFNRIYVFSYDVNTIILCLTVILRLKPQKTAAPVKTISTVSRTK</sequence>
<dbReference type="EMBL" id="JAUCMV010000001">
    <property type="protein sequence ID" value="KAK0424848.1"/>
    <property type="molecule type" value="Genomic_DNA"/>
</dbReference>
<name>A0AA39M8Q0_9BILA</name>
<gene>
    <name evidence="2" type="ORF">QR680_008886</name>
</gene>
<reference evidence="2" key="1">
    <citation type="submission" date="2023-06" db="EMBL/GenBank/DDBJ databases">
        <title>Genomic analysis of the entomopathogenic nematode Steinernema hermaphroditum.</title>
        <authorList>
            <person name="Schwarz E.M."/>
            <person name="Heppert J.K."/>
            <person name="Baniya A."/>
            <person name="Schwartz H.T."/>
            <person name="Tan C.-H."/>
            <person name="Antoshechkin I."/>
            <person name="Sternberg P.W."/>
            <person name="Goodrich-Blair H."/>
            <person name="Dillman A.R."/>
        </authorList>
    </citation>
    <scope>NUCLEOTIDE SEQUENCE</scope>
    <source>
        <strain evidence="2">PS9179</strain>
        <tissue evidence="2">Whole animal</tissue>
    </source>
</reference>